<feature type="transmembrane region" description="Helical" evidence="7">
    <location>
        <begin position="6"/>
        <end position="27"/>
    </location>
</feature>
<evidence type="ECO:0000256" key="7">
    <source>
        <dbReference type="RuleBase" id="RU362048"/>
    </source>
</evidence>
<evidence type="ECO:0000313" key="8">
    <source>
        <dbReference type="EMBL" id="KIX84331.1"/>
    </source>
</evidence>
<evidence type="ECO:0000256" key="2">
    <source>
        <dbReference type="ARBA" id="ARBA00009784"/>
    </source>
</evidence>
<dbReference type="Pfam" id="PF01914">
    <property type="entry name" value="MarC"/>
    <property type="match status" value="1"/>
</dbReference>
<feature type="transmembrane region" description="Helical" evidence="7">
    <location>
        <begin position="145"/>
        <end position="165"/>
    </location>
</feature>
<dbReference type="STRING" id="276.THFILI_08580"/>
<dbReference type="AlphaFoldDB" id="A0A0D6XAG3"/>
<keyword evidence="4 7" id="KW-0812">Transmembrane</keyword>
<dbReference type="Proteomes" id="UP000030364">
    <property type="component" value="Unassembled WGS sequence"/>
</dbReference>
<organism evidence="8 9">
    <name type="scientific">Thermus filiformis</name>
    <dbReference type="NCBI Taxonomy" id="276"/>
    <lineage>
        <taxon>Bacteria</taxon>
        <taxon>Thermotogati</taxon>
        <taxon>Deinococcota</taxon>
        <taxon>Deinococci</taxon>
        <taxon>Thermales</taxon>
        <taxon>Thermaceae</taxon>
        <taxon>Thermus</taxon>
    </lineage>
</organism>
<comment type="subcellular location">
    <subcellularLocation>
        <location evidence="1 7">Cell membrane</location>
        <topology evidence="1 7">Multi-pass membrane protein</topology>
    </subcellularLocation>
</comment>
<keyword evidence="3" id="KW-1003">Cell membrane</keyword>
<keyword evidence="6 7" id="KW-0472">Membrane</keyword>
<evidence type="ECO:0000256" key="4">
    <source>
        <dbReference type="ARBA" id="ARBA00022692"/>
    </source>
</evidence>
<comment type="caution">
    <text evidence="8">The sequence shown here is derived from an EMBL/GenBank/DDBJ whole genome shotgun (WGS) entry which is preliminary data.</text>
</comment>
<dbReference type="OrthoDB" id="21094at2"/>
<dbReference type="EMBL" id="JPSL02000040">
    <property type="protein sequence ID" value="KIX84331.1"/>
    <property type="molecule type" value="Genomic_DNA"/>
</dbReference>
<sequence>MDFFLKAFLTLFLVMDPVGLVPFFVALAGHRPLQRQVQIARKAVLVAGGVVTFFFFFGAWFLRHLGISLEALRIAGGILLFRIALDMVFAHLERETEEERQEASLREDVSVFPLAIPLIAGPGAMASVLILAGEAKGSPGGALQVLLAAYLVLLMAYAFLRGAVLVRRALGRTGVNVVTRVLGVLLAALAVQYVAEGVRGFLG</sequence>
<gene>
    <name evidence="8" type="ORF">THFILI_08580</name>
</gene>
<keyword evidence="5 7" id="KW-1133">Transmembrane helix</keyword>
<dbReference type="RefSeq" id="WP_038067161.1">
    <property type="nucleotide sequence ID" value="NZ_JPSL02000040.1"/>
</dbReference>
<evidence type="ECO:0000313" key="9">
    <source>
        <dbReference type="Proteomes" id="UP000030364"/>
    </source>
</evidence>
<keyword evidence="9" id="KW-1185">Reference proteome</keyword>
<name>A0A0D6XAG3_THEFI</name>
<dbReference type="InterPro" id="IPR002771">
    <property type="entry name" value="Multi_antbiot-R_MarC"/>
</dbReference>
<feature type="transmembrane region" description="Helical" evidence="7">
    <location>
        <begin position="177"/>
        <end position="195"/>
    </location>
</feature>
<reference evidence="8 9" key="1">
    <citation type="journal article" date="2015" name="Genome Announc.">
        <title>Draft Genome Sequence of the Thermophile Thermus filiformis ATCC 43280, Producer of Carotenoid-(Di)glucoside-Branched Fatty Acid (Di)esters and Source of Hyperthermostable Enzymes of Biotechnological Interest.</title>
        <authorList>
            <person name="Mandelli F."/>
            <person name="Oliveira Ramires B."/>
            <person name="Couger M.B."/>
            <person name="Paixao D.A."/>
            <person name="Camilo C.M."/>
            <person name="Polikarpov I."/>
            <person name="Prade R."/>
            <person name="Riano-Pachon D.M."/>
            <person name="Squina F.M."/>
        </authorList>
    </citation>
    <scope>NUCLEOTIDE SEQUENCE [LARGE SCALE GENOMIC DNA]</scope>
    <source>
        <strain evidence="8 9">ATCC 43280</strain>
    </source>
</reference>
<dbReference type="PANTHER" id="PTHR33508:SF1">
    <property type="entry name" value="UPF0056 MEMBRANE PROTEIN YHCE"/>
    <property type="match status" value="1"/>
</dbReference>
<dbReference type="GO" id="GO:0005886">
    <property type="term" value="C:plasma membrane"/>
    <property type="evidence" value="ECO:0007669"/>
    <property type="project" value="UniProtKB-SubCell"/>
</dbReference>
<evidence type="ECO:0000256" key="6">
    <source>
        <dbReference type="ARBA" id="ARBA00023136"/>
    </source>
</evidence>
<evidence type="ECO:0000256" key="1">
    <source>
        <dbReference type="ARBA" id="ARBA00004651"/>
    </source>
</evidence>
<dbReference type="PANTHER" id="PTHR33508">
    <property type="entry name" value="UPF0056 MEMBRANE PROTEIN YHCE"/>
    <property type="match status" value="1"/>
</dbReference>
<proteinExistence type="inferred from homology"/>
<feature type="transmembrane region" description="Helical" evidence="7">
    <location>
        <begin position="39"/>
        <end position="62"/>
    </location>
</feature>
<feature type="transmembrane region" description="Helical" evidence="7">
    <location>
        <begin position="112"/>
        <end position="133"/>
    </location>
</feature>
<evidence type="ECO:0000256" key="5">
    <source>
        <dbReference type="ARBA" id="ARBA00022989"/>
    </source>
</evidence>
<evidence type="ECO:0000256" key="3">
    <source>
        <dbReference type="ARBA" id="ARBA00022475"/>
    </source>
</evidence>
<protein>
    <recommendedName>
        <fullName evidence="7">UPF0056 membrane protein</fullName>
    </recommendedName>
</protein>
<dbReference type="NCBIfam" id="TIGR00427">
    <property type="entry name" value="NAAT family transporter"/>
    <property type="match status" value="1"/>
</dbReference>
<comment type="similarity">
    <text evidence="2 7">Belongs to the UPF0056 (MarC) family.</text>
</comment>
<comment type="caution">
    <text evidence="7">Lacks conserved residue(s) required for the propagation of feature annotation.</text>
</comment>
<accession>A0A0D6XAG3</accession>